<comment type="caution">
    <text evidence="1">The sequence shown here is derived from an EMBL/GenBank/DDBJ whole genome shotgun (WGS) entry which is preliminary data.</text>
</comment>
<dbReference type="Proteomes" id="UP001479436">
    <property type="component" value="Unassembled WGS sequence"/>
</dbReference>
<evidence type="ECO:0000313" key="2">
    <source>
        <dbReference type="Proteomes" id="UP001479436"/>
    </source>
</evidence>
<reference evidence="1 2" key="1">
    <citation type="submission" date="2023-04" db="EMBL/GenBank/DDBJ databases">
        <title>Genome of Basidiobolus ranarum AG-B5.</title>
        <authorList>
            <person name="Stajich J.E."/>
            <person name="Carter-House D."/>
            <person name="Gryganskyi A."/>
        </authorList>
    </citation>
    <scope>NUCLEOTIDE SEQUENCE [LARGE SCALE GENOMIC DNA]</scope>
    <source>
        <strain evidence="1 2">AG-B5</strain>
    </source>
</reference>
<protein>
    <submittedName>
        <fullName evidence="1">Uncharacterized protein</fullName>
    </submittedName>
</protein>
<sequence>MRYGFLEKDNAGNTMILRPKIGQKLTLSLGFRPIFVFYGFRESILKWFRKHGHVYIELMSGGSNMIAPDKLTFDFQRVGKFTLTPWRCIIRGTVDQDYDRFDDKSNLPKRDLPVILKTGISFGEAADSIENQWNLLKNSYYSSSLITSYMMPKTSNLTDDTASLTISARHLNRYSLQSHPVNCSSDNVFAPPPYATYSNSRQSFSDSRELPTYNSTRVHCRADLETLSILIEQYSRRL</sequence>
<accession>A0ABR2W3K5</accession>
<organism evidence="1 2">
    <name type="scientific">Basidiobolus ranarum</name>
    <dbReference type="NCBI Taxonomy" id="34480"/>
    <lineage>
        <taxon>Eukaryota</taxon>
        <taxon>Fungi</taxon>
        <taxon>Fungi incertae sedis</taxon>
        <taxon>Zoopagomycota</taxon>
        <taxon>Entomophthoromycotina</taxon>
        <taxon>Basidiobolomycetes</taxon>
        <taxon>Basidiobolales</taxon>
        <taxon>Basidiobolaceae</taxon>
        <taxon>Basidiobolus</taxon>
    </lineage>
</organism>
<proteinExistence type="predicted"/>
<name>A0ABR2W3K5_9FUNG</name>
<evidence type="ECO:0000313" key="1">
    <source>
        <dbReference type="EMBL" id="KAK9718991.1"/>
    </source>
</evidence>
<dbReference type="EMBL" id="JASJQH010007069">
    <property type="protein sequence ID" value="KAK9718991.1"/>
    <property type="molecule type" value="Genomic_DNA"/>
</dbReference>
<keyword evidence="2" id="KW-1185">Reference proteome</keyword>
<gene>
    <name evidence="1" type="ORF">K7432_005128</name>
</gene>